<keyword evidence="2" id="KW-1003">Cell membrane</keyword>
<keyword evidence="4 7" id="KW-1133">Transmembrane helix</keyword>
<dbReference type="RefSeq" id="WP_026417566.1">
    <property type="nucleotide sequence ID" value="NZ_AUBJ02000001.1"/>
</dbReference>
<accession>A0ABT1JKB9</accession>
<protein>
    <submittedName>
        <fullName evidence="10">Uncharacterized membrane protein YjjP, DUF1212 family</fullName>
    </submittedName>
</protein>
<dbReference type="PANTHER" id="PTHR34390">
    <property type="entry name" value="UPF0442 PROTEIN YJJB-RELATED"/>
    <property type="match status" value="1"/>
</dbReference>
<reference evidence="10 11" key="1">
    <citation type="submission" date="2013-07" db="EMBL/GenBank/DDBJ databases">
        <authorList>
            <consortium name="DOE Joint Genome Institute"/>
            <person name="Reeve W."/>
            <person name="Huntemann M."/>
            <person name="Han J."/>
            <person name="Chen A."/>
            <person name="Kyrpides N."/>
            <person name="Mavromatis K."/>
            <person name="Markowitz V."/>
            <person name="Palaniappan K."/>
            <person name="Ivanova N."/>
            <person name="Schaumberg A."/>
            <person name="Pati A."/>
            <person name="Liolios K."/>
            <person name="Nordberg H.P."/>
            <person name="Cantor M.N."/>
            <person name="Hua S.X."/>
            <person name="Woyke T."/>
        </authorList>
    </citation>
    <scope>NUCLEOTIDE SEQUENCE [LARGE SCALE GENOMIC DNA]</scope>
    <source>
        <strain evidence="10 11">DSM 43889</strain>
    </source>
</reference>
<feature type="transmembrane region" description="Helical" evidence="7">
    <location>
        <begin position="421"/>
        <end position="441"/>
    </location>
</feature>
<feature type="transmembrane region" description="Helical" evidence="7">
    <location>
        <begin position="383"/>
        <end position="401"/>
    </location>
</feature>
<dbReference type="Pfam" id="PF12821">
    <property type="entry name" value="ThrE_2"/>
    <property type="match status" value="1"/>
</dbReference>
<evidence type="ECO:0000256" key="6">
    <source>
        <dbReference type="ARBA" id="ARBA00034125"/>
    </source>
</evidence>
<evidence type="ECO:0000313" key="10">
    <source>
        <dbReference type="EMBL" id="MCP2332623.1"/>
    </source>
</evidence>
<name>A0ABT1JKB9_ACTCY</name>
<evidence type="ECO:0000256" key="5">
    <source>
        <dbReference type="ARBA" id="ARBA00023136"/>
    </source>
</evidence>
<feature type="transmembrane region" description="Helical" evidence="7">
    <location>
        <begin position="225"/>
        <end position="247"/>
    </location>
</feature>
<gene>
    <name evidence="10" type="ORF">G443_002893</name>
</gene>
<feature type="transmembrane region" description="Helical" evidence="7">
    <location>
        <begin position="198"/>
        <end position="219"/>
    </location>
</feature>
<organism evidence="10 11">
    <name type="scientific">Actinoalloteichus caeruleus DSM 43889</name>
    <dbReference type="NCBI Taxonomy" id="1120930"/>
    <lineage>
        <taxon>Bacteria</taxon>
        <taxon>Bacillati</taxon>
        <taxon>Actinomycetota</taxon>
        <taxon>Actinomycetes</taxon>
        <taxon>Pseudonocardiales</taxon>
        <taxon>Pseudonocardiaceae</taxon>
        <taxon>Actinoalloteichus</taxon>
        <taxon>Actinoalloteichus cyanogriseus</taxon>
    </lineage>
</organism>
<evidence type="ECO:0000259" key="8">
    <source>
        <dbReference type="Pfam" id="PF06738"/>
    </source>
</evidence>
<dbReference type="InterPro" id="IPR050539">
    <property type="entry name" value="ThrE_Dicarb/AminoAcid_Exp"/>
</dbReference>
<dbReference type="EMBL" id="AUBJ02000001">
    <property type="protein sequence ID" value="MCP2332623.1"/>
    <property type="molecule type" value="Genomic_DNA"/>
</dbReference>
<feature type="transmembrane region" description="Helical" evidence="7">
    <location>
        <begin position="303"/>
        <end position="324"/>
    </location>
</feature>
<sequence>MGIAQRAREALRRKEATPATVANTAVYGPQLPEASTIHLVLDLALRVGEVQLASGAGAADATATVIAITNAYGLPHCEVDVIYTSITVCCHLGSGKAPITTLRVVRSRSHDYSRLTATEDLVQRITGFEISAEDAYAELERITNAAHPYPRWVSSLAWAGLAASIAVLIGAGPLLTGLAALVSALIDQIGRFLNRRALPFFFQQAVGGAVATGAALLLFQSGVLGGGSASLAVAANLVVLLSGLSVVGVAQDAVGGYNVTAAGRAGEILIMTAGLVTGVIVALRIGVALGAPTTDVAARLPPAASQLPLLVVAGGMAAVCFALASYAPLRTLLVAGGAGALGQLTYSTLSLTALVGPIPASAGAAVVIGFAGGLLARRLKLPTLIVVVSGITPLLPGLATYRAVYQLAAEGNLTAGLSDAVLAAGVSLGLGAGVVLGEFLAQPVRTSIGRLERRFSGPRMSGPLRPSRRRLE</sequence>
<evidence type="ECO:0000259" key="9">
    <source>
        <dbReference type="Pfam" id="PF12821"/>
    </source>
</evidence>
<proteinExistence type="inferred from homology"/>
<evidence type="ECO:0000256" key="7">
    <source>
        <dbReference type="SAM" id="Phobius"/>
    </source>
</evidence>
<comment type="similarity">
    <text evidence="6">Belongs to the ThrE exporter (TC 2.A.79) family.</text>
</comment>
<evidence type="ECO:0000256" key="1">
    <source>
        <dbReference type="ARBA" id="ARBA00004651"/>
    </source>
</evidence>
<evidence type="ECO:0000256" key="4">
    <source>
        <dbReference type="ARBA" id="ARBA00022989"/>
    </source>
</evidence>
<dbReference type="InterPro" id="IPR010619">
    <property type="entry name" value="ThrE-like_N"/>
</dbReference>
<dbReference type="Pfam" id="PF06738">
    <property type="entry name" value="ThrE"/>
    <property type="match status" value="1"/>
</dbReference>
<feature type="transmembrane region" description="Helical" evidence="7">
    <location>
        <begin position="355"/>
        <end position="376"/>
    </location>
</feature>
<evidence type="ECO:0000313" key="11">
    <source>
        <dbReference type="Proteomes" id="UP000791080"/>
    </source>
</evidence>
<dbReference type="PANTHER" id="PTHR34390:SF2">
    <property type="entry name" value="SUCCINATE TRANSPORTER SUBUNIT YJJP-RELATED"/>
    <property type="match status" value="1"/>
</dbReference>
<keyword evidence="5 7" id="KW-0472">Membrane</keyword>
<evidence type="ECO:0000256" key="2">
    <source>
        <dbReference type="ARBA" id="ARBA00022475"/>
    </source>
</evidence>
<feature type="domain" description="Threonine/serine exporter-like N-terminal" evidence="8">
    <location>
        <begin position="42"/>
        <end position="285"/>
    </location>
</feature>
<feature type="transmembrane region" description="Helical" evidence="7">
    <location>
        <begin position="268"/>
        <end position="291"/>
    </location>
</feature>
<dbReference type="InterPro" id="IPR024528">
    <property type="entry name" value="ThrE_2"/>
</dbReference>
<comment type="caution">
    <text evidence="10">The sequence shown here is derived from an EMBL/GenBank/DDBJ whole genome shotgun (WGS) entry which is preliminary data.</text>
</comment>
<feature type="domain" description="Threonine/Serine exporter ThrE" evidence="9">
    <location>
        <begin position="315"/>
        <end position="438"/>
    </location>
</feature>
<feature type="transmembrane region" description="Helical" evidence="7">
    <location>
        <begin position="156"/>
        <end position="186"/>
    </location>
</feature>
<dbReference type="Proteomes" id="UP000791080">
    <property type="component" value="Unassembled WGS sequence"/>
</dbReference>
<keyword evidence="3 7" id="KW-0812">Transmembrane</keyword>
<comment type="subcellular location">
    <subcellularLocation>
        <location evidence="1">Cell membrane</location>
        <topology evidence="1">Multi-pass membrane protein</topology>
    </subcellularLocation>
</comment>
<evidence type="ECO:0000256" key="3">
    <source>
        <dbReference type="ARBA" id="ARBA00022692"/>
    </source>
</evidence>
<keyword evidence="11" id="KW-1185">Reference proteome</keyword>
<reference evidence="10 11" key="2">
    <citation type="submission" date="2022-06" db="EMBL/GenBank/DDBJ databases">
        <title>Genomic Encyclopedia of Type Strains, Phase I: the one thousand microbial genomes (KMG-I) project.</title>
        <authorList>
            <person name="Kyrpides N."/>
        </authorList>
    </citation>
    <scope>NUCLEOTIDE SEQUENCE [LARGE SCALE GENOMIC DNA]</scope>
    <source>
        <strain evidence="10 11">DSM 43889</strain>
    </source>
</reference>